<keyword evidence="2" id="KW-1185">Reference proteome</keyword>
<reference evidence="1 2" key="1">
    <citation type="journal article" date="2019" name="Sci. Rep.">
        <title>Orb-weaving spider Araneus ventricosus genome elucidates the spidroin gene catalogue.</title>
        <authorList>
            <person name="Kono N."/>
            <person name="Nakamura H."/>
            <person name="Ohtoshi R."/>
            <person name="Moran D.A.P."/>
            <person name="Shinohara A."/>
            <person name="Yoshida Y."/>
            <person name="Fujiwara M."/>
            <person name="Mori M."/>
            <person name="Tomita M."/>
            <person name="Arakawa K."/>
        </authorList>
    </citation>
    <scope>NUCLEOTIDE SEQUENCE [LARGE SCALE GENOMIC DNA]</scope>
</reference>
<comment type="caution">
    <text evidence="1">The sequence shown here is derived from an EMBL/GenBank/DDBJ whole genome shotgun (WGS) entry which is preliminary data.</text>
</comment>
<dbReference type="Proteomes" id="UP000499080">
    <property type="component" value="Unassembled WGS sequence"/>
</dbReference>
<protein>
    <submittedName>
        <fullName evidence="1">Uncharacterized protein</fullName>
    </submittedName>
</protein>
<evidence type="ECO:0000313" key="1">
    <source>
        <dbReference type="EMBL" id="GBM65232.1"/>
    </source>
</evidence>
<gene>
    <name evidence="1" type="ORF">AVEN_114774_1</name>
</gene>
<evidence type="ECO:0000313" key="2">
    <source>
        <dbReference type="Proteomes" id="UP000499080"/>
    </source>
</evidence>
<sequence>MFEKGTISPESSVVVLANNDENSLFIGDCFGYGQLLHVEQCTITLTLIHRSQKGVDGSCRKLPGSGNTHSRRSDSPLRCLAPTVHTLFHNQAFVDSVMASSLAYRQFNSNFTCGDPDESAAYELINSGGRGTAGHNVRLPRR</sequence>
<dbReference type="EMBL" id="BGPR01001966">
    <property type="protein sequence ID" value="GBM65232.1"/>
    <property type="molecule type" value="Genomic_DNA"/>
</dbReference>
<accession>A0A4Y2HIR7</accession>
<dbReference type="AlphaFoldDB" id="A0A4Y2HIR7"/>
<proteinExistence type="predicted"/>
<name>A0A4Y2HIR7_ARAVE</name>
<organism evidence="1 2">
    <name type="scientific">Araneus ventricosus</name>
    <name type="common">Orbweaver spider</name>
    <name type="synonym">Epeira ventricosa</name>
    <dbReference type="NCBI Taxonomy" id="182803"/>
    <lineage>
        <taxon>Eukaryota</taxon>
        <taxon>Metazoa</taxon>
        <taxon>Ecdysozoa</taxon>
        <taxon>Arthropoda</taxon>
        <taxon>Chelicerata</taxon>
        <taxon>Arachnida</taxon>
        <taxon>Araneae</taxon>
        <taxon>Araneomorphae</taxon>
        <taxon>Entelegynae</taxon>
        <taxon>Araneoidea</taxon>
        <taxon>Araneidae</taxon>
        <taxon>Araneus</taxon>
    </lineage>
</organism>